<evidence type="ECO:0000256" key="2">
    <source>
        <dbReference type="SAM" id="MobiDB-lite"/>
    </source>
</evidence>
<name>A0A1W0WPF8_HYPEX</name>
<dbReference type="SMART" id="SM00358">
    <property type="entry name" value="DSRM"/>
    <property type="match status" value="1"/>
</dbReference>
<dbReference type="GO" id="GO:0030422">
    <property type="term" value="P:siRNA processing"/>
    <property type="evidence" value="ECO:0007669"/>
    <property type="project" value="TreeGrafter"/>
</dbReference>
<dbReference type="InterPro" id="IPR051247">
    <property type="entry name" value="RLC_Component"/>
</dbReference>
<organism evidence="4 5">
    <name type="scientific">Hypsibius exemplaris</name>
    <name type="common">Freshwater tardigrade</name>
    <dbReference type="NCBI Taxonomy" id="2072580"/>
    <lineage>
        <taxon>Eukaryota</taxon>
        <taxon>Metazoa</taxon>
        <taxon>Ecdysozoa</taxon>
        <taxon>Tardigrada</taxon>
        <taxon>Eutardigrada</taxon>
        <taxon>Parachela</taxon>
        <taxon>Hypsibioidea</taxon>
        <taxon>Hypsibiidae</taxon>
        <taxon>Hypsibius</taxon>
    </lineage>
</organism>
<dbReference type="GO" id="GO:0005634">
    <property type="term" value="C:nucleus"/>
    <property type="evidence" value="ECO:0007669"/>
    <property type="project" value="TreeGrafter"/>
</dbReference>
<feature type="compositionally biased region" description="Basic and acidic residues" evidence="2">
    <location>
        <begin position="12"/>
        <end position="21"/>
    </location>
</feature>
<feature type="region of interest" description="Disordered" evidence="2">
    <location>
        <begin position="364"/>
        <end position="384"/>
    </location>
</feature>
<protein>
    <recommendedName>
        <fullName evidence="3">DRBM domain-containing protein</fullName>
    </recommendedName>
</protein>
<feature type="region of interest" description="Disordered" evidence="2">
    <location>
        <begin position="216"/>
        <end position="262"/>
    </location>
</feature>
<evidence type="ECO:0000313" key="5">
    <source>
        <dbReference type="Proteomes" id="UP000192578"/>
    </source>
</evidence>
<dbReference type="GO" id="GO:0016442">
    <property type="term" value="C:RISC complex"/>
    <property type="evidence" value="ECO:0007669"/>
    <property type="project" value="TreeGrafter"/>
</dbReference>
<feature type="region of interest" description="Disordered" evidence="2">
    <location>
        <begin position="1"/>
        <end position="36"/>
    </location>
</feature>
<keyword evidence="1" id="KW-0694">RNA-binding</keyword>
<dbReference type="Gene3D" id="3.30.160.20">
    <property type="match status" value="1"/>
</dbReference>
<dbReference type="Pfam" id="PF00035">
    <property type="entry name" value="dsrm"/>
    <property type="match status" value="1"/>
</dbReference>
<feature type="region of interest" description="Disordered" evidence="2">
    <location>
        <begin position="495"/>
        <end position="539"/>
    </location>
</feature>
<feature type="compositionally biased region" description="Polar residues" evidence="2">
    <location>
        <begin position="25"/>
        <end position="36"/>
    </location>
</feature>
<keyword evidence="5" id="KW-1185">Reference proteome</keyword>
<comment type="caution">
    <text evidence="4">The sequence shown here is derived from an EMBL/GenBank/DDBJ whole genome shotgun (WGS) entry which is preliminary data.</text>
</comment>
<evidence type="ECO:0000256" key="1">
    <source>
        <dbReference type="ARBA" id="ARBA00022884"/>
    </source>
</evidence>
<evidence type="ECO:0000259" key="3">
    <source>
        <dbReference type="SMART" id="SM00358"/>
    </source>
</evidence>
<dbReference type="SUPFAM" id="SSF54768">
    <property type="entry name" value="dsRNA-binding domain-like"/>
    <property type="match status" value="1"/>
</dbReference>
<reference evidence="5" key="1">
    <citation type="submission" date="2017-01" db="EMBL/GenBank/DDBJ databases">
        <title>Comparative genomics of anhydrobiosis in the tardigrade Hypsibius dujardini.</title>
        <authorList>
            <person name="Yoshida Y."/>
            <person name="Koutsovoulos G."/>
            <person name="Laetsch D."/>
            <person name="Stevens L."/>
            <person name="Kumar S."/>
            <person name="Horikawa D."/>
            <person name="Ishino K."/>
            <person name="Komine S."/>
            <person name="Tomita M."/>
            <person name="Blaxter M."/>
            <person name="Arakawa K."/>
        </authorList>
    </citation>
    <scope>NUCLEOTIDE SEQUENCE [LARGE SCALE GENOMIC DNA]</scope>
    <source>
        <strain evidence="5">Z151</strain>
    </source>
</reference>
<dbReference type="PANTHER" id="PTHR46205:SF4">
    <property type="entry name" value="LD06392P"/>
    <property type="match status" value="1"/>
</dbReference>
<dbReference type="GO" id="GO:0005737">
    <property type="term" value="C:cytoplasm"/>
    <property type="evidence" value="ECO:0007669"/>
    <property type="project" value="TreeGrafter"/>
</dbReference>
<dbReference type="PANTHER" id="PTHR46205">
    <property type="entry name" value="LOQUACIOUS, ISOFORM B"/>
    <property type="match status" value="1"/>
</dbReference>
<gene>
    <name evidence="4" type="ORF">BV898_08886</name>
</gene>
<dbReference type="GO" id="GO:0035197">
    <property type="term" value="F:siRNA binding"/>
    <property type="evidence" value="ECO:0007669"/>
    <property type="project" value="TreeGrafter"/>
</dbReference>
<feature type="compositionally biased region" description="Basic and acidic residues" evidence="2">
    <location>
        <begin position="502"/>
        <end position="515"/>
    </location>
</feature>
<dbReference type="GO" id="GO:0003725">
    <property type="term" value="F:double-stranded RNA binding"/>
    <property type="evidence" value="ECO:0007669"/>
    <property type="project" value="TreeGrafter"/>
</dbReference>
<dbReference type="GO" id="GO:0070920">
    <property type="term" value="P:regulation of regulatory ncRNA processing"/>
    <property type="evidence" value="ECO:0007669"/>
    <property type="project" value="TreeGrafter"/>
</dbReference>
<feature type="domain" description="DRBM" evidence="3">
    <location>
        <begin position="142"/>
        <end position="211"/>
    </location>
</feature>
<dbReference type="EMBL" id="MTYJ01000067">
    <property type="protein sequence ID" value="OQV17023.1"/>
    <property type="molecule type" value="Genomic_DNA"/>
</dbReference>
<accession>A0A1W0WPF8</accession>
<sequence>MSTIESPQSIDLKIKNEHPADDTVSAGNQSTDEQQSVSMVLDAGANSSINAPTVVDTCATNDQSINAPTVVDTGAANDQSINEPSVMEMFAAVYPCVQPAERWPNAVMASPQAVDRMKRQDHALSNTAGQATAVPQQPNPAYISQLYEYASKRKLNQPVFDFTPVRVGPTVNFFRCEVRLAAYPHVGFCEGRKVKAEAKALAAQDLLEKLRQDASSSGEGYAVTDQSDEQSSSLTASVGTTAPAGVGAHVTNSPKKRKNDDPGVVLVFPVADERNPIPTVETILRRVGWPQPGIEEDTTVQPAAQGAFQFTYVAGPLGPDGHSIRKYVAHGSGKSRKAARALAASILYGMIRDCPEFQALWQNTQQGKKPKGSNRNPAKSPVHPAVNKAAVQLQDSLRRIRPTGPAYQIMKNKLGVILGEMRSCANDAAAFLGSPLPRPPSTQLAPKNLINVSTVLESVARKLSDMDMAVHFSVDPTEGKPVDWTRDVQIDGHAEAVGSLGVKHESEGKRVGKDENDSESVGDDGMSGEAVKKEAVPEGGMKECPAAAEDVPEGTGISSELPVVDVTVDVSWREDDSNFPRLMTLKGSGSSYSAAKDAAAAEFFLFFGLREDEFEFPALVDDDAF</sequence>
<evidence type="ECO:0000313" key="4">
    <source>
        <dbReference type="EMBL" id="OQV17023.1"/>
    </source>
</evidence>
<dbReference type="GO" id="GO:0070578">
    <property type="term" value="C:RISC-loading complex"/>
    <property type="evidence" value="ECO:0007669"/>
    <property type="project" value="TreeGrafter"/>
</dbReference>
<dbReference type="AlphaFoldDB" id="A0A1W0WPF8"/>
<dbReference type="Proteomes" id="UP000192578">
    <property type="component" value="Unassembled WGS sequence"/>
</dbReference>
<feature type="compositionally biased region" description="Polar residues" evidence="2">
    <location>
        <begin position="229"/>
        <end position="240"/>
    </location>
</feature>
<feature type="compositionally biased region" description="Polar residues" evidence="2">
    <location>
        <begin position="364"/>
        <end position="377"/>
    </location>
</feature>
<proteinExistence type="predicted"/>
<dbReference type="InterPro" id="IPR014720">
    <property type="entry name" value="dsRBD_dom"/>
</dbReference>